<dbReference type="OMA" id="HAYGNVG"/>
<reference evidence="6" key="3">
    <citation type="submission" date="2011-03" db="EMBL/GenBank/DDBJ databases">
        <title>Annotation of Magnaporthe poae ATCC 64411.</title>
        <authorList>
            <person name="Ma L.-J."/>
            <person name="Dead R."/>
            <person name="Young S.K."/>
            <person name="Zeng Q."/>
            <person name="Gargeya S."/>
            <person name="Fitzgerald M."/>
            <person name="Haas B."/>
            <person name="Abouelleil A."/>
            <person name="Alvarado L."/>
            <person name="Arachchi H.M."/>
            <person name="Berlin A."/>
            <person name="Brown A."/>
            <person name="Chapman S.B."/>
            <person name="Chen Z."/>
            <person name="Dunbar C."/>
            <person name="Freedman E."/>
            <person name="Gearin G."/>
            <person name="Gellesch M."/>
            <person name="Goldberg J."/>
            <person name="Griggs A."/>
            <person name="Gujja S."/>
            <person name="Heiman D."/>
            <person name="Howarth C."/>
            <person name="Larson L."/>
            <person name="Lui A."/>
            <person name="MacDonald P.J.P."/>
            <person name="Mehta T."/>
            <person name="Montmayeur A."/>
            <person name="Murphy C."/>
            <person name="Neiman D."/>
            <person name="Pearson M."/>
            <person name="Priest M."/>
            <person name="Roberts A."/>
            <person name="Saif S."/>
            <person name="Shea T."/>
            <person name="Shenoy N."/>
            <person name="Sisk P."/>
            <person name="Stolte C."/>
            <person name="Sykes S."/>
            <person name="Yandava C."/>
            <person name="Wortman J."/>
            <person name="Nusbaum C."/>
            <person name="Birren B."/>
        </authorList>
    </citation>
    <scope>NUCLEOTIDE SEQUENCE</scope>
    <source>
        <strain evidence="6">ATCC 64411</strain>
    </source>
</reference>
<dbReference type="InterPro" id="IPR050223">
    <property type="entry name" value="D-isomer_2-hydroxyacid_DH"/>
</dbReference>
<dbReference type="InterPro" id="IPR006140">
    <property type="entry name" value="D-isomer_DH_NAD-bd"/>
</dbReference>
<evidence type="ECO:0000256" key="3">
    <source>
        <dbReference type="SAM" id="MobiDB-lite"/>
    </source>
</evidence>
<dbReference type="PANTHER" id="PTHR10996">
    <property type="entry name" value="2-HYDROXYACID DEHYDROGENASE-RELATED"/>
    <property type="match status" value="1"/>
</dbReference>
<dbReference type="EMBL" id="ADBL01002858">
    <property type="status" value="NOT_ANNOTATED_CDS"/>
    <property type="molecule type" value="Genomic_DNA"/>
</dbReference>
<dbReference type="InterPro" id="IPR006139">
    <property type="entry name" value="D-isomer_2_OHA_DH_cat_dom"/>
</dbReference>
<feature type="region of interest" description="Disordered" evidence="3">
    <location>
        <begin position="1"/>
        <end position="21"/>
    </location>
</feature>
<evidence type="ECO:0000259" key="5">
    <source>
        <dbReference type="Pfam" id="PF02826"/>
    </source>
</evidence>
<dbReference type="EMBL" id="GL876983">
    <property type="protein sequence ID" value="KLU92661.1"/>
    <property type="molecule type" value="Genomic_DNA"/>
</dbReference>
<dbReference type="SUPFAM" id="SSF51735">
    <property type="entry name" value="NAD(P)-binding Rossmann-fold domains"/>
    <property type="match status" value="1"/>
</dbReference>
<reference evidence="7" key="4">
    <citation type="journal article" date="2015" name="G3 (Bethesda)">
        <title>Genome sequences of three phytopathogenic species of the Magnaporthaceae family of fungi.</title>
        <authorList>
            <person name="Okagaki L.H."/>
            <person name="Nunes C.C."/>
            <person name="Sailsbery J."/>
            <person name="Clay B."/>
            <person name="Brown D."/>
            <person name="John T."/>
            <person name="Oh Y."/>
            <person name="Young N."/>
            <person name="Fitzgerald M."/>
            <person name="Haas B.J."/>
            <person name="Zeng Q."/>
            <person name="Young S."/>
            <person name="Adiconis X."/>
            <person name="Fan L."/>
            <person name="Levin J.Z."/>
            <person name="Mitchell T.K."/>
            <person name="Okubara P.A."/>
            <person name="Farman M.L."/>
            <person name="Kohn L.M."/>
            <person name="Birren B."/>
            <person name="Ma L.-J."/>
            <person name="Dean R.A."/>
        </authorList>
    </citation>
    <scope>NUCLEOTIDE SEQUENCE</scope>
    <source>
        <strain evidence="7">ATCC 64411 / 73-15</strain>
    </source>
</reference>
<feature type="domain" description="D-isomer specific 2-hydroxyacid dehydrogenase NAD-binding" evidence="5">
    <location>
        <begin position="123"/>
        <end position="301"/>
    </location>
</feature>
<dbReference type="GO" id="GO:0005829">
    <property type="term" value="C:cytosol"/>
    <property type="evidence" value="ECO:0007669"/>
    <property type="project" value="TreeGrafter"/>
</dbReference>
<dbReference type="STRING" id="644358.A0A0C4EFP9"/>
<dbReference type="PROSITE" id="PS00065">
    <property type="entry name" value="D_2_HYDROXYACID_DH_1"/>
    <property type="match status" value="1"/>
</dbReference>
<accession>A0A0C4EFP9</accession>
<dbReference type="PROSITE" id="PS00670">
    <property type="entry name" value="D_2_HYDROXYACID_DH_2"/>
    <property type="match status" value="1"/>
</dbReference>
<evidence type="ECO:0000313" key="6">
    <source>
        <dbReference type="EMBL" id="KLU92661.1"/>
    </source>
</evidence>
<feature type="domain" description="D-isomer specific 2-hydroxyacid dehydrogenase catalytic" evidence="4">
    <location>
        <begin position="27"/>
        <end position="327"/>
    </location>
</feature>
<name>A0A0C4EFP9_MAGP6</name>
<dbReference type="Gene3D" id="3.40.50.720">
    <property type="entry name" value="NAD(P)-binding Rossmann-like Domain"/>
    <property type="match status" value="2"/>
</dbReference>
<gene>
    <name evidence="6" type="ORF">MAPG_11605</name>
</gene>
<sequence length="333" mass="35965">MAPLIQDSPSSGTPPPTPFDHKPTVHLLDDFHPEVMAYCNQHFNAITKSHPDHKNWRSDARYLLVRGSHVTASDIAACPNLRAIGKQGVGIDKIDAAACAARGIPILNTPGVNARAVAELVLTLTSAVARQVGSIAARQSAGKRVPKESCGGLLLHRKTVGILGMGNIGREVARIFIGGFEANVVAYDPLVTADTWTGIAHKRAASVEEVLKSADVVTVHMPLTDETRGLISYEKMRLMRRTAILINTARGGIVNEADLERALTEGLIWGAGLDCHEEEPPSKERYERLWELGVVSTPHIGAATGETQMQTGMRAAERILEFVEAEKQGNKNI</sequence>
<reference evidence="7" key="5">
    <citation type="submission" date="2015-06" db="UniProtKB">
        <authorList>
            <consortium name="EnsemblFungi"/>
        </authorList>
    </citation>
    <scope>IDENTIFICATION</scope>
    <source>
        <strain evidence="7">ATCC 64411</strain>
    </source>
</reference>
<evidence type="ECO:0000313" key="8">
    <source>
        <dbReference type="Proteomes" id="UP000011715"/>
    </source>
</evidence>
<evidence type="ECO:0000256" key="2">
    <source>
        <dbReference type="RuleBase" id="RU003719"/>
    </source>
</evidence>
<dbReference type="InterPro" id="IPR036291">
    <property type="entry name" value="NAD(P)-bd_dom_sf"/>
</dbReference>
<dbReference type="AlphaFoldDB" id="A0A0C4EFP9"/>
<dbReference type="GO" id="GO:0030267">
    <property type="term" value="F:glyoxylate reductase (NADPH) activity"/>
    <property type="evidence" value="ECO:0007669"/>
    <property type="project" value="TreeGrafter"/>
</dbReference>
<dbReference type="OrthoDB" id="298012at2759"/>
<evidence type="ECO:0000259" key="4">
    <source>
        <dbReference type="Pfam" id="PF00389"/>
    </source>
</evidence>
<dbReference type="eggNOG" id="KOG0068">
    <property type="taxonomic scope" value="Eukaryota"/>
</dbReference>
<dbReference type="InterPro" id="IPR029752">
    <property type="entry name" value="D-isomer_DH_CS1"/>
</dbReference>
<dbReference type="Pfam" id="PF02826">
    <property type="entry name" value="2-Hacid_dh_C"/>
    <property type="match status" value="1"/>
</dbReference>
<dbReference type="PANTHER" id="PTHR10996:SF264">
    <property type="entry name" value="HYPOTHETICAL D-ISOMER SPECIFIC 2-HYDROXYACID DEHYDROGENASE (EUROFUNG)"/>
    <property type="match status" value="1"/>
</dbReference>
<evidence type="ECO:0000256" key="1">
    <source>
        <dbReference type="ARBA" id="ARBA00023002"/>
    </source>
</evidence>
<dbReference type="GO" id="GO:0051287">
    <property type="term" value="F:NAD binding"/>
    <property type="evidence" value="ECO:0007669"/>
    <property type="project" value="InterPro"/>
</dbReference>
<organism evidence="7 8">
    <name type="scientific">Magnaporthiopsis poae (strain ATCC 64411 / 73-15)</name>
    <name type="common">Kentucky bluegrass fungus</name>
    <name type="synonym">Magnaporthe poae</name>
    <dbReference type="NCBI Taxonomy" id="644358"/>
    <lineage>
        <taxon>Eukaryota</taxon>
        <taxon>Fungi</taxon>
        <taxon>Dikarya</taxon>
        <taxon>Ascomycota</taxon>
        <taxon>Pezizomycotina</taxon>
        <taxon>Sordariomycetes</taxon>
        <taxon>Sordariomycetidae</taxon>
        <taxon>Magnaporthales</taxon>
        <taxon>Magnaporthaceae</taxon>
        <taxon>Magnaporthiopsis</taxon>
    </lineage>
</organism>
<dbReference type="EnsemblFungi" id="MAPG_11605T0">
    <property type="protein sequence ID" value="MAPG_11605T0"/>
    <property type="gene ID" value="MAPG_11605"/>
</dbReference>
<comment type="similarity">
    <text evidence="2">Belongs to the D-isomer specific 2-hydroxyacid dehydrogenase family.</text>
</comment>
<protein>
    <submittedName>
        <fullName evidence="6">D-3-phosphoglycerate dehydrogenase</fullName>
    </submittedName>
</protein>
<dbReference type="Pfam" id="PF00389">
    <property type="entry name" value="2-Hacid_dh"/>
    <property type="match status" value="1"/>
</dbReference>
<evidence type="ECO:0000313" key="7">
    <source>
        <dbReference type="EnsemblFungi" id="MAPG_11605T0"/>
    </source>
</evidence>
<reference evidence="8" key="2">
    <citation type="submission" date="2010-05" db="EMBL/GenBank/DDBJ databases">
        <title>The genome sequence of Magnaporthe poae strain ATCC 64411.</title>
        <authorList>
            <person name="Ma L.-J."/>
            <person name="Dead R."/>
            <person name="Young S."/>
            <person name="Zeng Q."/>
            <person name="Koehrsen M."/>
            <person name="Alvarado L."/>
            <person name="Berlin A."/>
            <person name="Chapman S.B."/>
            <person name="Chen Z."/>
            <person name="Freedman E."/>
            <person name="Gellesch M."/>
            <person name="Goldberg J."/>
            <person name="Griggs A."/>
            <person name="Gujja S."/>
            <person name="Heilman E.R."/>
            <person name="Heiman D."/>
            <person name="Hepburn T."/>
            <person name="Howarth C."/>
            <person name="Jen D."/>
            <person name="Larson L."/>
            <person name="Mehta T."/>
            <person name="Neiman D."/>
            <person name="Pearson M."/>
            <person name="Roberts A."/>
            <person name="Saif S."/>
            <person name="Shea T."/>
            <person name="Shenoy N."/>
            <person name="Sisk P."/>
            <person name="Stolte C."/>
            <person name="Sykes S."/>
            <person name="Walk T."/>
            <person name="White J."/>
            <person name="Yandava C."/>
            <person name="Haas B."/>
            <person name="Nusbaum C."/>
            <person name="Birren B."/>
        </authorList>
    </citation>
    <scope>NUCLEOTIDE SEQUENCE [LARGE SCALE GENOMIC DNA]</scope>
    <source>
        <strain evidence="8">ATCC 64411 / 73-15</strain>
    </source>
</reference>
<dbReference type="Proteomes" id="UP000011715">
    <property type="component" value="Unassembled WGS sequence"/>
</dbReference>
<reference evidence="6" key="1">
    <citation type="submission" date="2010-05" db="EMBL/GenBank/DDBJ databases">
        <title>The Genome Sequence of Magnaporthe poae strain ATCC 64411.</title>
        <authorList>
            <consortium name="The Broad Institute Genome Sequencing Platform"/>
            <consortium name="Broad Institute Genome Sequencing Center for Infectious Disease"/>
            <person name="Ma L.-J."/>
            <person name="Dead R."/>
            <person name="Young S."/>
            <person name="Zeng Q."/>
            <person name="Koehrsen M."/>
            <person name="Alvarado L."/>
            <person name="Berlin A."/>
            <person name="Chapman S.B."/>
            <person name="Chen Z."/>
            <person name="Freedman E."/>
            <person name="Gellesch M."/>
            <person name="Goldberg J."/>
            <person name="Griggs A."/>
            <person name="Gujja S."/>
            <person name="Heilman E.R."/>
            <person name="Heiman D."/>
            <person name="Hepburn T."/>
            <person name="Howarth C."/>
            <person name="Jen D."/>
            <person name="Larson L."/>
            <person name="Mehta T."/>
            <person name="Neiman D."/>
            <person name="Pearson M."/>
            <person name="Roberts A."/>
            <person name="Saif S."/>
            <person name="Shea T."/>
            <person name="Shenoy N."/>
            <person name="Sisk P."/>
            <person name="Stolte C."/>
            <person name="Sykes S."/>
            <person name="Walk T."/>
            <person name="White J."/>
            <person name="Yandava C."/>
            <person name="Haas B."/>
            <person name="Nusbaum C."/>
            <person name="Birren B."/>
        </authorList>
    </citation>
    <scope>NUCLEOTIDE SEQUENCE</scope>
    <source>
        <strain evidence="6">ATCC 64411</strain>
    </source>
</reference>
<keyword evidence="1 2" id="KW-0560">Oxidoreductase</keyword>
<proteinExistence type="inferred from homology"/>
<dbReference type="GO" id="GO:0016618">
    <property type="term" value="F:hydroxypyruvate reductase [NAD(P)H] activity"/>
    <property type="evidence" value="ECO:0007669"/>
    <property type="project" value="TreeGrafter"/>
</dbReference>
<dbReference type="InterPro" id="IPR029753">
    <property type="entry name" value="D-isomer_DH_CS"/>
</dbReference>
<dbReference type="PROSITE" id="PS00671">
    <property type="entry name" value="D_2_HYDROXYACID_DH_3"/>
    <property type="match status" value="1"/>
</dbReference>
<keyword evidence="8" id="KW-1185">Reference proteome</keyword>
<dbReference type="VEuPathDB" id="FungiDB:MAPG_11605"/>
<dbReference type="SUPFAM" id="SSF52283">
    <property type="entry name" value="Formate/glycerate dehydrogenase catalytic domain-like"/>
    <property type="match status" value="1"/>
</dbReference>